<dbReference type="InterPro" id="IPR019262">
    <property type="entry name" value="DUF2272"/>
</dbReference>
<sequence length="330" mass="35316">MEKPITRLPALIVAGALLAGCASSPKAPPTPPASPPAPSMANTTAQPAVDPAIPNRPIWRAPPMAFPPGTPAASRIVQITLREHLAWYQPFIDVNGRLASRRVAEAERAKLNDGSEAWERVVAYWRDSGTLYRMLGSSTAAYQCQNPFSSGFARNECRAFLVDVPWSAAFISYVMTQAGVAGFTPSPSHIDYIRAAYRGQGPYAFADPNQTKIAPGDMLCYVRNSQSVIGHGGLTTFLAAGNGGLQSHCDIAVSLTPNEVWLVGGNVANMVTMRKLRLDGQGRALLPRPISDDWVMADEDGQSPACSPANEAACSMNRQNWAALLKLTAP</sequence>
<feature type="compositionally biased region" description="Pro residues" evidence="1">
    <location>
        <begin position="26"/>
        <end position="38"/>
    </location>
</feature>
<comment type="caution">
    <text evidence="4">The sequence shown here is derived from an EMBL/GenBank/DDBJ whole genome shotgun (WGS) entry which is preliminary data.</text>
</comment>
<evidence type="ECO:0000313" key="4">
    <source>
        <dbReference type="EMBL" id="RMH88671.1"/>
    </source>
</evidence>
<evidence type="ECO:0000256" key="2">
    <source>
        <dbReference type="SAM" id="SignalP"/>
    </source>
</evidence>
<evidence type="ECO:0000256" key="1">
    <source>
        <dbReference type="SAM" id="MobiDB-lite"/>
    </source>
</evidence>
<dbReference type="AlphaFoldDB" id="A0A3M2HG03"/>
<keyword evidence="5" id="KW-1185">Reference proteome</keyword>
<name>A0A3M2HG03_9GAMM</name>
<dbReference type="RefSeq" id="WP_122102269.1">
    <property type="nucleotide sequence ID" value="NZ_RFLY01000018.1"/>
</dbReference>
<protein>
    <submittedName>
        <fullName evidence="4">DUF2272 domain-containing protein</fullName>
    </submittedName>
</protein>
<dbReference type="EMBL" id="RFLY01000018">
    <property type="protein sequence ID" value="RMH88671.1"/>
    <property type="molecule type" value="Genomic_DNA"/>
</dbReference>
<accession>A0A3M2HG03</accession>
<dbReference type="Pfam" id="PF10030">
    <property type="entry name" value="DUF2272"/>
    <property type="match status" value="1"/>
</dbReference>
<feature type="region of interest" description="Disordered" evidence="1">
    <location>
        <begin position="23"/>
        <end position="54"/>
    </location>
</feature>
<dbReference type="OrthoDB" id="8836344at2"/>
<proteinExistence type="predicted"/>
<feature type="domain" description="DUF2272" evidence="3">
    <location>
        <begin position="113"/>
        <end position="327"/>
    </location>
</feature>
<evidence type="ECO:0000313" key="5">
    <source>
        <dbReference type="Proteomes" id="UP000275012"/>
    </source>
</evidence>
<gene>
    <name evidence="4" type="ORF">EBB59_11360</name>
</gene>
<reference evidence="4 5" key="1">
    <citation type="submission" date="2018-10" db="EMBL/GenBank/DDBJ databases">
        <title>Proposal of Lysobacter pythonis sp. nov. isolated from royal pythons (Python regius).</title>
        <authorList>
            <person name="Hans-Juergen B."/>
            <person name="Huptas C."/>
            <person name="Sandra B."/>
            <person name="Igor L."/>
            <person name="Joachim S."/>
            <person name="Siegfried S."/>
            <person name="Mareike W."/>
            <person name="Peter K."/>
        </authorList>
    </citation>
    <scope>NUCLEOTIDE SEQUENCE [LARGE SCALE GENOMIC DNA]</scope>
    <source>
        <strain evidence="4 5">4284/11</strain>
    </source>
</reference>
<evidence type="ECO:0000259" key="3">
    <source>
        <dbReference type="Pfam" id="PF10030"/>
    </source>
</evidence>
<feature type="signal peptide" evidence="2">
    <location>
        <begin position="1"/>
        <end position="27"/>
    </location>
</feature>
<feature type="chain" id="PRO_5018176795" evidence="2">
    <location>
        <begin position="28"/>
        <end position="330"/>
    </location>
</feature>
<dbReference type="PROSITE" id="PS51257">
    <property type="entry name" value="PROKAR_LIPOPROTEIN"/>
    <property type="match status" value="1"/>
</dbReference>
<dbReference type="Proteomes" id="UP000275012">
    <property type="component" value="Unassembled WGS sequence"/>
</dbReference>
<organism evidence="4 5">
    <name type="scientific">Solilutibacter pythonis</name>
    <dbReference type="NCBI Taxonomy" id="2483112"/>
    <lineage>
        <taxon>Bacteria</taxon>
        <taxon>Pseudomonadati</taxon>
        <taxon>Pseudomonadota</taxon>
        <taxon>Gammaproteobacteria</taxon>
        <taxon>Lysobacterales</taxon>
        <taxon>Lysobacteraceae</taxon>
        <taxon>Solilutibacter</taxon>
    </lineage>
</organism>
<keyword evidence="2" id="KW-0732">Signal</keyword>